<dbReference type="Proteomes" id="UP000193689">
    <property type="component" value="Unassembled WGS sequence"/>
</dbReference>
<dbReference type="InParanoid" id="A0A1Y2DQQ4"/>
<dbReference type="GeneID" id="63776941"/>
<proteinExistence type="predicted"/>
<protein>
    <submittedName>
        <fullName evidence="1">Uncharacterized protein</fullName>
    </submittedName>
</protein>
<organism evidence="1 2">
    <name type="scientific">Pseudomassariella vexata</name>
    <dbReference type="NCBI Taxonomy" id="1141098"/>
    <lineage>
        <taxon>Eukaryota</taxon>
        <taxon>Fungi</taxon>
        <taxon>Dikarya</taxon>
        <taxon>Ascomycota</taxon>
        <taxon>Pezizomycotina</taxon>
        <taxon>Sordariomycetes</taxon>
        <taxon>Xylariomycetidae</taxon>
        <taxon>Amphisphaeriales</taxon>
        <taxon>Pseudomassariaceae</taxon>
        <taxon>Pseudomassariella</taxon>
    </lineage>
</organism>
<dbReference type="EMBL" id="MCFJ01000010">
    <property type="protein sequence ID" value="ORY61633.1"/>
    <property type="molecule type" value="Genomic_DNA"/>
</dbReference>
<comment type="caution">
    <text evidence="1">The sequence shown here is derived from an EMBL/GenBank/DDBJ whole genome shotgun (WGS) entry which is preliminary data.</text>
</comment>
<dbReference type="RefSeq" id="XP_040713710.1">
    <property type="nucleotide sequence ID" value="XM_040860729.1"/>
</dbReference>
<keyword evidence="2" id="KW-1185">Reference proteome</keyword>
<evidence type="ECO:0000313" key="1">
    <source>
        <dbReference type="EMBL" id="ORY61633.1"/>
    </source>
</evidence>
<sequence>MACERKFAPLLQVNKVYHAHHMRKRYIFFNRRWWKAHMFAMWRANEEKRSGEDGALLASSCQKYSRDQLSD</sequence>
<evidence type="ECO:0000313" key="2">
    <source>
        <dbReference type="Proteomes" id="UP000193689"/>
    </source>
</evidence>
<gene>
    <name evidence="1" type="ORF">BCR38DRAFT_440752</name>
</gene>
<dbReference type="AlphaFoldDB" id="A0A1Y2DQQ4"/>
<accession>A0A1Y2DQQ4</accession>
<name>A0A1Y2DQQ4_9PEZI</name>
<reference evidence="1 2" key="1">
    <citation type="submission" date="2016-07" db="EMBL/GenBank/DDBJ databases">
        <title>Pervasive Adenine N6-methylation of Active Genes in Fungi.</title>
        <authorList>
            <consortium name="DOE Joint Genome Institute"/>
            <person name="Mondo S.J."/>
            <person name="Dannebaum R.O."/>
            <person name="Kuo R.C."/>
            <person name="Labutti K."/>
            <person name="Haridas S."/>
            <person name="Kuo A."/>
            <person name="Salamov A."/>
            <person name="Ahrendt S.R."/>
            <person name="Lipzen A."/>
            <person name="Sullivan W."/>
            <person name="Andreopoulos W.B."/>
            <person name="Clum A."/>
            <person name="Lindquist E."/>
            <person name="Daum C."/>
            <person name="Ramamoorthy G.K."/>
            <person name="Gryganskyi A."/>
            <person name="Culley D."/>
            <person name="Magnuson J.K."/>
            <person name="James T.Y."/>
            <person name="O'Malley M.A."/>
            <person name="Stajich J.E."/>
            <person name="Spatafora J.W."/>
            <person name="Visel A."/>
            <person name="Grigoriev I.V."/>
        </authorList>
    </citation>
    <scope>NUCLEOTIDE SEQUENCE [LARGE SCALE GENOMIC DNA]</scope>
    <source>
        <strain evidence="1 2">CBS 129021</strain>
    </source>
</reference>